<reference evidence="2 3" key="1">
    <citation type="journal article" date="2017" name="Front. Microbiol.">
        <title>Comparative Genomic Analysis of the Class Epsilonproteobacteria and Proposed Reclassification to Epsilonbacteraeota (phyl. nov.).</title>
        <authorList>
            <person name="Waite D.W."/>
            <person name="Vanwonterghem I."/>
            <person name="Rinke C."/>
            <person name="Parks D.H."/>
            <person name="Zhang Y."/>
            <person name="Takai K."/>
            <person name="Sievert S.M."/>
            <person name="Simon J."/>
            <person name="Campbell B.J."/>
            <person name="Hanson T.E."/>
            <person name="Woyke T."/>
            <person name="Klotz M.G."/>
            <person name="Hugenholtz P."/>
        </authorList>
    </citation>
    <scope>NUCLEOTIDE SEQUENCE [LARGE SCALE GENOMIC DNA]</scope>
    <source>
        <strain evidence="2">UBA11420</strain>
    </source>
</reference>
<keyword evidence="1" id="KW-0732">Signal</keyword>
<dbReference type="EMBL" id="DLUG01000219">
    <property type="protein sequence ID" value="DAB35767.1"/>
    <property type="molecule type" value="Genomic_DNA"/>
</dbReference>
<feature type="signal peptide" evidence="1">
    <location>
        <begin position="1"/>
        <end position="23"/>
    </location>
</feature>
<name>A0A2D3WAM2_9BACT</name>
<comment type="caution">
    <text evidence="2">The sequence shown here is derived from an EMBL/GenBank/DDBJ whole genome shotgun (WGS) entry which is preliminary data.</text>
</comment>
<dbReference type="STRING" id="366522.GCA_001548055_02637"/>
<evidence type="ECO:0000313" key="3">
    <source>
        <dbReference type="Proteomes" id="UP000231638"/>
    </source>
</evidence>
<evidence type="ECO:0000256" key="1">
    <source>
        <dbReference type="SAM" id="SignalP"/>
    </source>
</evidence>
<dbReference type="Proteomes" id="UP000231638">
    <property type="component" value="Unassembled WGS sequence"/>
</dbReference>
<protein>
    <submittedName>
        <fullName evidence="2">Cytochrome C</fullName>
    </submittedName>
</protein>
<feature type="chain" id="PRO_5013891474" evidence="1">
    <location>
        <begin position="24"/>
        <end position="106"/>
    </location>
</feature>
<accession>A0A2D3WAM2</accession>
<organism evidence="2 3">
    <name type="scientific">Sulfurospirillum cavolei</name>
    <dbReference type="NCBI Taxonomy" id="366522"/>
    <lineage>
        <taxon>Bacteria</taxon>
        <taxon>Pseudomonadati</taxon>
        <taxon>Campylobacterota</taxon>
        <taxon>Epsilonproteobacteria</taxon>
        <taxon>Campylobacterales</taxon>
        <taxon>Sulfurospirillaceae</taxon>
        <taxon>Sulfurospirillum</taxon>
    </lineage>
</organism>
<evidence type="ECO:0000313" key="2">
    <source>
        <dbReference type="EMBL" id="DAB35767.1"/>
    </source>
</evidence>
<sequence>MKKTTYFCLLLASLVMIPSSLSASTVKGKIFYAKILKPVCGFNGDVMGKKHTVSEWKQFYENNQLSLAIKVLCPQAPDITEQNDLLNLYHFLSSFASDSGNVPSCN</sequence>
<dbReference type="AlphaFoldDB" id="A0A2D3WAM2"/>
<proteinExistence type="predicted"/>
<gene>
    <name evidence="2" type="ORF">CFH80_08460</name>
</gene>